<feature type="domain" description="tRNA nucleotidyltransferase/poly(A) polymerase RNA and SrmB- binding" evidence="10">
    <location>
        <begin position="197"/>
        <end position="258"/>
    </location>
</feature>
<keyword evidence="12" id="KW-1185">Reference proteome</keyword>
<evidence type="ECO:0000256" key="6">
    <source>
        <dbReference type="ARBA" id="ARBA00022741"/>
    </source>
</evidence>
<evidence type="ECO:0000259" key="9">
    <source>
        <dbReference type="Pfam" id="PF01743"/>
    </source>
</evidence>
<evidence type="ECO:0000256" key="5">
    <source>
        <dbReference type="ARBA" id="ARBA00022723"/>
    </source>
</evidence>
<keyword evidence="6" id="KW-0547">Nucleotide-binding</keyword>
<keyword evidence="8" id="KW-0694">RNA-binding</keyword>
<dbReference type="Proteomes" id="UP001239462">
    <property type="component" value="Unassembled WGS sequence"/>
</dbReference>
<protein>
    <submittedName>
        <fullName evidence="11">CCA tRNA nucleotidyltransferase</fullName>
    </submittedName>
</protein>
<dbReference type="InterPro" id="IPR002646">
    <property type="entry name" value="PolA_pol_head_dom"/>
</dbReference>
<evidence type="ECO:0000256" key="8">
    <source>
        <dbReference type="RuleBase" id="RU003953"/>
    </source>
</evidence>
<dbReference type="Gene3D" id="3.30.460.10">
    <property type="entry name" value="Beta Polymerase, domain 2"/>
    <property type="match status" value="1"/>
</dbReference>
<evidence type="ECO:0000256" key="4">
    <source>
        <dbReference type="ARBA" id="ARBA00022695"/>
    </source>
</evidence>
<evidence type="ECO:0000256" key="7">
    <source>
        <dbReference type="ARBA" id="ARBA00022842"/>
    </source>
</evidence>
<gene>
    <name evidence="11" type="ORF">QTN89_14650</name>
</gene>
<sequence>MTKIGPLFDGDNNRPPAVQNSLDEALRICGVLHAAGHVAFFAGGCVRDALLGRLPKDFDVATDATPDRVRKIFGHRNTLAFGASFGVIGVLPPKAIRRKSDSVHPTEVATFRSDGDYSDGRRPDRVHFGDARNDALRRDFTINGLFFDPLEDAIKDYVGGQEDLAMKCLRTIGLPEQRFDEDKLRMLRAVRFATSLGFEIESDTRAELIRRADAIEIVSGERIGAEMRRILSSVFAPRGLQLLIETGLAQKVLPQLCNADLSRLTELLSHRVSLDFETSLALVLLGLGGGEESVWATTLGDLAERWKLSGEEVRRVRTASELSKRLIHAEHLAWSQLQPLMVNRDIAVALQVAKSLVGADGSIGDRGVRRCEEVLQWSAEKLDPAPLVTGDRLIQEGFRPGPKFRDWLTKVRQKQLDGELTTEAAALEYIKRQASP</sequence>
<dbReference type="Pfam" id="PF01743">
    <property type="entry name" value="PolyA_pol"/>
    <property type="match status" value="1"/>
</dbReference>
<reference evidence="11 12" key="1">
    <citation type="submission" date="2023-06" db="EMBL/GenBank/DDBJ databases">
        <title>Roseiconus lacunae JC819 isolated from Gulf of Mannar region, Tamil Nadu.</title>
        <authorList>
            <person name="Pk S."/>
            <person name="Ch S."/>
            <person name="Ch V.R."/>
        </authorList>
    </citation>
    <scope>NUCLEOTIDE SEQUENCE [LARGE SCALE GENOMIC DNA]</scope>
    <source>
        <strain evidence="11 12">JC819</strain>
    </source>
</reference>
<dbReference type="InterPro" id="IPR043519">
    <property type="entry name" value="NT_sf"/>
</dbReference>
<dbReference type="Gene3D" id="1.10.3090.10">
    <property type="entry name" value="cca-adding enzyme, domain 2"/>
    <property type="match status" value="1"/>
</dbReference>
<dbReference type="SUPFAM" id="SSF81301">
    <property type="entry name" value="Nucleotidyltransferase"/>
    <property type="match status" value="1"/>
</dbReference>
<dbReference type="PANTHER" id="PTHR46173:SF1">
    <property type="entry name" value="CCA TRNA NUCLEOTIDYLTRANSFERASE 1, MITOCHONDRIAL"/>
    <property type="match status" value="1"/>
</dbReference>
<dbReference type="EMBL" id="JASZZN010000009">
    <property type="protein sequence ID" value="MDM4016683.1"/>
    <property type="molecule type" value="Genomic_DNA"/>
</dbReference>
<name>A0ABT7PJL9_9BACT</name>
<keyword evidence="7" id="KW-0460">Magnesium</keyword>
<dbReference type="SUPFAM" id="SSF81891">
    <property type="entry name" value="Poly A polymerase C-terminal region-like"/>
    <property type="match status" value="1"/>
</dbReference>
<dbReference type="PANTHER" id="PTHR46173">
    <property type="entry name" value="CCA TRNA NUCLEOTIDYLTRANSFERASE 1, MITOCHONDRIAL"/>
    <property type="match status" value="1"/>
</dbReference>
<evidence type="ECO:0000313" key="12">
    <source>
        <dbReference type="Proteomes" id="UP001239462"/>
    </source>
</evidence>
<evidence type="ECO:0000313" key="11">
    <source>
        <dbReference type="EMBL" id="MDM4016683.1"/>
    </source>
</evidence>
<organism evidence="11 12">
    <name type="scientific">Roseiconus lacunae</name>
    <dbReference type="NCBI Taxonomy" id="2605694"/>
    <lineage>
        <taxon>Bacteria</taxon>
        <taxon>Pseudomonadati</taxon>
        <taxon>Planctomycetota</taxon>
        <taxon>Planctomycetia</taxon>
        <taxon>Pirellulales</taxon>
        <taxon>Pirellulaceae</taxon>
        <taxon>Roseiconus</taxon>
    </lineage>
</organism>
<dbReference type="Pfam" id="PF12627">
    <property type="entry name" value="PolyA_pol_RNAbd"/>
    <property type="match status" value="1"/>
</dbReference>
<keyword evidence="3" id="KW-0819">tRNA processing</keyword>
<evidence type="ECO:0000256" key="3">
    <source>
        <dbReference type="ARBA" id="ARBA00022694"/>
    </source>
</evidence>
<comment type="cofactor">
    <cofactor evidence="1">
        <name>Mg(2+)</name>
        <dbReference type="ChEBI" id="CHEBI:18420"/>
    </cofactor>
</comment>
<dbReference type="InterPro" id="IPR050264">
    <property type="entry name" value="Bact_CCA-adding_enz_type3_sf"/>
</dbReference>
<proteinExistence type="inferred from homology"/>
<dbReference type="InterPro" id="IPR032828">
    <property type="entry name" value="PolyA_RNA-bd"/>
</dbReference>
<keyword evidence="4" id="KW-0548">Nucleotidyltransferase</keyword>
<evidence type="ECO:0000256" key="2">
    <source>
        <dbReference type="ARBA" id="ARBA00022679"/>
    </source>
</evidence>
<keyword evidence="2 8" id="KW-0808">Transferase</keyword>
<accession>A0ABT7PJL9</accession>
<keyword evidence="5" id="KW-0479">Metal-binding</keyword>
<feature type="domain" description="Poly A polymerase head" evidence="9">
    <location>
        <begin position="39"/>
        <end position="170"/>
    </location>
</feature>
<comment type="similarity">
    <text evidence="8">Belongs to the tRNA nucleotidyltransferase/poly(A) polymerase family.</text>
</comment>
<comment type="caution">
    <text evidence="11">The sequence shown here is derived from an EMBL/GenBank/DDBJ whole genome shotgun (WGS) entry which is preliminary data.</text>
</comment>
<dbReference type="RefSeq" id="WP_235034251.1">
    <property type="nucleotide sequence ID" value="NZ_JASZZN010000009.1"/>
</dbReference>
<evidence type="ECO:0000256" key="1">
    <source>
        <dbReference type="ARBA" id="ARBA00001946"/>
    </source>
</evidence>
<evidence type="ECO:0000259" key="10">
    <source>
        <dbReference type="Pfam" id="PF12627"/>
    </source>
</evidence>
<dbReference type="CDD" id="cd05398">
    <property type="entry name" value="NT_ClassII-CCAase"/>
    <property type="match status" value="1"/>
</dbReference>